<dbReference type="EMBL" id="JADFUA010000012">
    <property type="protein sequence ID" value="MBE9610707.1"/>
    <property type="molecule type" value="Genomic_DNA"/>
</dbReference>
<dbReference type="RefSeq" id="WP_194117255.1">
    <property type="nucleotide sequence ID" value="NZ_JADFUA010000012.1"/>
</dbReference>
<feature type="region of interest" description="Disordered" evidence="1">
    <location>
        <begin position="1"/>
        <end position="34"/>
    </location>
</feature>
<protein>
    <submittedName>
        <fullName evidence="2">Uncharacterized protein</fullName>
    </submittedName>
</protein>
<dbReference type="Proteomes" id="UP000604481">
    <property type="component" value="Unassembled WGS sequence"/>
</dbReference>
<evidence type="ECO:0000313" key="2">
    <source>
        <dbReference type="EMBL" id="MBE9610707.1"/>
    </source>
</evidence>
<organism evidence="2 3">
    <name type="scientific">Chitinilyticum piscinae</name>
    <dbReference type="NCBI Taxonomy" id="2866724"/>
    <lineage>
        <taxon>Bacteria</taxon>
        <taxon>Pseudomonadati</taxon>
        <taxon>Pseudomonadota</taxon>
        <taxon>Betaproteobacteria</taxon>
        <taxon>Neisseriales</taxon>
        <taxon>Chitinibacteraceae</taxon>
        <taxon>Chitinilyticum</taxon>
    </lineage>
</organism>
<reference evidence="2 3" key="1">
    <citation type="submission" date="2020-10" db="EMBL/GenBank/DDBJ databases">
        <title>The genome sequence of Chitinilyticum litopenaei 4Y14.</title>
        <authorList>
            <person name="Liu Y."/>
        </authorList>
    </citation>
    <scope>NUCLEOTIDE SEQUENCE [LARGE SCALE GENOMIC DNA]</scope>
    <source>
        <strain evidence="2 3">4Y14</strain>
    </source>
</reference>
<proteinExistence type="predicted"/>
<evidence type="ECO:0000256" key="1">
    <source>
        <dbReference type="SAM" id="MobiDB-lite"/>
    </source>
</evidence>
<sequence>MQFKPRNPYALAARQRSAGAHEQSERAQRRSARQQLRQCALEELEDDSLQGGRQSARERLQK</sequence>
<name>A0A8J7FMG8_9NEIS</name>
<keyword evidence="3" id="KW-1185">Reference proteome</keyword>
<comment type="caution">
    <text evidence="2">The sequence shown here is derived from an EMBL/GenBank/DDBJ whole genome shotgun (WGS) entry which is preliminary data.</text>
</comment>
<dbReference type="AlphaFoldDB" id="A0A8J7FMG8"/>
<evidence type="ECO:0000313" key="3">
    <source>
        <dbReference type="Proteomes" id="UP000604481"/>
    </source>
</evidence>
<accession>A0A8J7FMG8</accession>
<gene>
    <name evidence="2" type="ORF">INR99_15300</name>
</gene>
<feature type="region of interest" description="Disordered" evidence="1">
    <location>
        <begin position="43"/>
        <end position="62"/>
    </location>
</feature>